<organism evidence="2 3">
    <name type="scientific">Sediminibacillus halophilus</name>
    <dbReference type="NCBI Taxonomy" id="482461"/>
    <lineage>
        <taxon>Bacteria</taxon>
        <taxon>Bacillati</taxon>
        <taxon>Bacillota</taxon>
        <taxon>Bacilli</taxon>
        <taxon>Bacillales</taxon>
        <taxon>Bacillaceae</taxon>
        <taxon>Sediminibacillus</taxon>
    </lineage>
</organism>
<proteinExistence type="predicted"/>
<feature type="coiled-coil region" evidence="1">
    <location>
        <begin position="1"/>
        <end position="28"/>
    </location>
</feature>
<reference evidence="3" key="1">
    <citation type="submission" date="2016-10" db="EMBL/GenBank/DDBJ databases">
        <authorList>
            <person name="Varghese N."/>
            <person name="Submissions S."/>
        </authorList>
    </citation>
    <scope>NUCLEOTIDE SEQUENCE [LARGE SCALE GENOMIC DNA]</scope>
    <source>
        <strain evidence="3">CGMCC 1.6199</strain>
    </source>
</reference>
<evidence type="ECO:0000313" key="2">
    <source>
        <dbReference type="EMBL" id="SDL74823.1"/>
    </source>
</evidence>
<protein>
    <submittedName>
        <fullName evidence="2">YlqD protein</fullName>
    </submittedName>
</protein>
<accession>A0A1G9ML85</accession>
<sequence length="107" mass="12756">MEQFNQNKQQLEQECQQLQFEQRKLQNKKGVSKHEVAKRFQQEIKKRKDKIKWIEFQLEQLDILPIGSEITEEEVETLVEVEEGFNWNDISDNKAIIVKDGIVIQIT</sequence>
<evidence type="ECO:0000313" key="3">
    <source>
        <dbReference type="Proteomes" id="UP000182347"/>
    </source>
</evidence>
<keyword evidence="1" id="KW-0175">Coiled coil</keyword>
<gene>
    <name evidence="2" type="ORF">SAMN05216244_0631</name>
</gene>
<keyword evidence="3" id="KW-1185">Reference proteome</keyword>
<dbReference type="Pfam" id="PF11068">
    <property type="entry name" value="YlqD"/>
    <property type="match status" value="1"/>
</dbReference>
<dbReference type="InterPro" id="IPR021297">
    <property type="entry name" value="YlqD"/>
</dbReference>
<name>A0A1G9ML85_9BACI</name>
<evidence type="ECO:0000256" key="1">
    <source>
        <dbReference type="SAM" id="Coils"/>
    </source>
</evidence>
<dbReference type="AlphaFoldDB" id="A0A1G9ML85"/>
<dbReference type="STRING" id="482461.SAMN05216244_0631"/>
<dbReference type="Proteomes" id="UP000182347">
    <property type="component" value="Unassembled WGS sequence"/>
</dbReference>
<dbReference type="EMBL" id="FNHF01000001">
    <property type="protein sequence ID" value="SDL74823.1"/>
    <property type="molecule type" value="Genomic_DNA"/>
</dbReference>
<dbReference type="Gene3D" id="6.10.140.1110">
    <property type="match status" value="1"/>
</dbReference>